<feature type="domain" description="Fibronectin type-III" evidence="15">
    <location>
        <begin position="232"/>
        <end position="321"/>
    </location>
</feature>
<dbReference type="Gene3D" id="2.60.40.10">
    <property type="entry name" value="Immunoglobulins"/>
    <property type="match status" value="29"/>
</dbReference>
<evidence type="ECO:0000259" key="14">
    <source>
        <dbReference type="PROSITE" id="PS50056"/>
    </source>
</evidence>
<keyword evidence="4" id="KW-0732">Signal</keyword>
<evidence type="ECO:0000313" key="17">
    <source>
        <dbReference type="Proteomes" id="UP001295444"/>
    </source>
</evidence>
<dbReference type="GO" id="GO:0016020">
    <property type="term" value="C:membrane"/>
    <property type="evidence" value="ECO:0007669"/>
    <property type="project" value="UniProtKB-SubCell"/>
</dbReference>
<keyword evidence="8 12" id="KW-1133">Transmembrane helix</keyword>
<evidence type="ECO:0000256" key="11">
    <source>
        <dbReference type="ARBA" id="ARBA00025789"/>
    </source>
</evidence>
<dbReference type="InterPro" id="IPR003595">
    <property type="entry name" value="Tyr_Pase_cat"/>
</dbReference>
<feature type="domain" description="Fibronectin type-III" evidence="15">
    <location>
        <begin position="1998"/>
        <end position="2082"/>
    </location>
</feature>
<feature type="domain" description="Fibronectin type-III" evidence="15">
    <location>
        <begin position="2262"/>
        <end position="2349"/>
    </location>
</feature>
<feature type="domain" description="Fibronectin type-III" evidence="15">
    <location>
        <begin position="496"/>
        <end position="585"/>
    </location>
</feature>
<dbReference type="InterPro" id="IPR041201">
    <property type="entry name" value="PTPRJ_TM"/>
</dbReference>
<dbReference type="Proteomes" id="UP001295444">
    <property type="component" value="Chromosome 12"/>
</dbReference>
<evidence type="ECO:0000259" key="15">
    <source>
        <dbReference type="PROSITE" id="PS50853"/>
    </source>
</evidence>
<feature type="domain" description="Fibronectin type-III" evidence="15">
    <location>
        <begin position="1554"/>
        <end position="1643"/>
    </location>
</feature>
<reference evidence="16" key="1">
    <citation type="submission" date="2022-03" db="EMBL/GenBank/DDBJ databases">
        <authorList>
            <person name="Alioto T."/>
            <person name="Alioto T."/>
            <person name="Gomez Garrido J."/>
        </authorList>
    </citation>
    <scope>NUCLEOTIDE SEQUENCE</scope>
</reference>
<evidence type="ECO:0000256" key="12">
    <source>
        <dbReference type="SAM" id="Phobius"/>
    </source>
</evidence>
<feature type="domain" description="Fibronectin type-III" evidence="15">
    <location>
        <begin position="675"/>
        <end position="759"/>
    </location>
</feature>
<feature type="domain" description="Fibronectin type-III" evidence="15">
    <location>
        <begin position="1378"/>
        <end position="1466"/>
    </location>
</feature>
<dbReference type="SUPFAM" id="SSF52799">
    <property type="entry name" value="(Phosphotyrosine protein) phosphatases II"/>
    <property type="match status" value="1"/>
</dbReference>
<evidence type="ECO:0000256" key="5">
    <source>
        <dbReference type="ARBA" id="ARBA00022737"/>
    </source>
</evidence>
<feature type="domain" description="Tyrosine specific protein phosphatases" evidence="14">
    <location>
        <begin position="3075"/>
        <end position="3149"/>
    </location>
</feature>
<dbReference type="PROSITE" id="PS50853">
    <property type="entry name" value="FN3"/>
    <property type="match status" value="23"/>
</dbReference>
<feature type="domain" description="Fibronectin type-III" evidence="15">
    <location>
        <begin position="2083"/>
        <end position="2172"/>
    </location>
</feature>
<feature type="domain" description="Fibronectin type-III" evidence="15">
    <location>
        <begin position="2526"/>
        <end position="2611"/>
    </location>
</feature>
<dbReference type="InterPro" id="IPR029021">
    <property type="entry name" value="Prot-tyrosine_phosphatase-like"/>
</dbReference>
<protein>
    <recommendedName>
        <fullName evidence="2">protein-tyrosine-phosphatase</fullName>
        <ecNumber evidence="2">3.1.3.48</ecNumber>
    </recommendedName>
</protein>
<dbReference type="InterPro" id="IPR050713">
    <property type="entry name" value="RTP_Phos/Ushers"/>
</dbReference>
<evidence type="ECO:0000256" key="2">
    <source>
        <dbReference type="ARBA" id="ARBA00013064"/>
    </source>
</evidence>
<evidence type="ECO:0000256" key="3">
    <source>
        <dbReference type="ARBA" id="ARBA00022692"/>
    </source>
</evidence>
<keyword evidence="6" id="KW-0378">Hydrolase</keyword>
<dbReference type="Gene3D" id="3.90.190.10">
    <property type="entry name" value="Protein tyrosine phosphatase superfamily"/>
    <property type="match status" value="1"/>
</dbReference>
<feature type="domain" description="Fibronectin type-III" evidence="15">
    <location>
        <begin position="1469"/>
        <end position="1553"/>
    </location>
</feature>
<accession>A0AAD1WX08</accession>
<dbReference type="InterPro" id="IPR003961">
    <property type="entry name" value="FN3_dom"/>
</dbReference>
<dbReference type="PROSITE" id="PS50056">
    <property type="entry name" value="TYR_PHOSPHATASE_2"/>
    <property type="match status" value="1"/>
</dbReference>
<keyword evidence="17" id="KW-1185">Reference proteome</keyword>
<feature type="domain" description="Fibronectin type-III" evidence="15">
    <location>
        <begin position="1819"/>
        <end position="1907"/>
    </location>
</feature>
<feature type="domain" description="Fibronectin type-III" evidence="15">
    <location>
        <begin position="2623"/>
        <end position="2721"/>
    </location>
</feature>
<dbReference type="InterPro" id="IPR000387">
    <property type="entry name" value="Tyr_Pase_dom"/>
</dbReference>
<evidence type="ECO:0000313" key="16">
    <source>
        <dbReference type="EMBL" id="CAH2325712.1"/>
    </source>
</evidence>
<evidence type="ECO:0000256" key="4">
    <source>
        <dbReference type="ARBA" id="ARBA00022729"/>
    </source>
</evidence>
<dbReference type="GO" id="GO:0043235">
    <property type="term" value="C:receptor complex"/>
    <property type="evidence" value="ECO:0007669"/>
    <property type="project" value="TreeGrafter"/>
</dbReference>
<feature type="domain" description="Fibronectin type-III" evidence="15">
    <location>
        <begin position="147"/>
        <end position="231"/>
    </location>
</feature>
<dbReference type="InterPro" id="IPR013783">
    <property type="entry name" value="Ig-like_fold"/>
</dbReference>
<feature type="domain" description="Fibronectin type-III" evidence="15">
    <location>
        <begin position="411"/>
        <end position="495"/>
    </location>
</feature>
<feature type="domain" description="Fibronectin type-III" evidence="15">
    <location>
        <begin position="939"/>
        <end position="1023"/>
    </location>
</feature>
<dbReference type="CDD" id="cd00063">
    <property type="entry name" value="FN3"/>
    <property type="match status" value="20"/>
</dbReference>
<dbReference type="GO" id="GO:0004725">
    <property type="term" value="F:protein tyrosine phosphatase activity"/>
    <property type="evidence" value="ECO:0007669"/>
    <property type="project" value="UniProtKB-EC"/>
</dbReference>
<dbReference type="Pfam" id="PF18861">
    <property type="entry name" value="PTP_tm"/>
    <property type="match status" value="1"/>
</dbReference>
<organism evidence="16 17">
    <name type="scientific">Pelobates cultripes</name>
    <name type="common">Western spadefoot toad</name>
    <dbReference type="NCBI Taxonomy" id="61616"/>
    <lineage>
        <taxon>Eukaryota</taxon>
        <taxon>Metazoa</taxon>
        <taxon>Chordata</taxon>
        <taxon>Craniata</taxon>
        <taxon>Vertebrata</taxon>
        <taxon>Euteleostomi</taxon>
        <taxon>Amphibia</taxon>
        <taxon>Batrachia</taxon>
        <taxon>Anura</taxon>
        <taxon>Pelobatoidea</taxon>
        <taxon>Pelobatidae</taxon>
        <taxon>Pelobates</taxon>
    </lineage>
</organism>
<evidence type="ECO:0000256" key="8">
    <source>
        <dbReference type="ARBA" id="ARBA00022989"/>
    </source>
</evidence>
<dbReference type="SMART" id="SM00060">
    <property type="entry name" value="FN3"/>
    <property type="match status" value="29"/>
</dbReference>
<feature type="domain" description="Tyrosine-protein phosphatase" evidence="13">
    <location>
        <begin position="2923"/>
        <end position="3158"/>
    </location>
</feature>
<feature type="domain" description="Fibronectin type-III" evidence="15">
    <location>
        <begin position="1024"/>
        <end position="1113"/>
    </location>
</feature>
<feature type="transmembrane region" description="Helical" evidence="12">
    <location>
        <begin position="2876"/>
        <end position="2899"/>
    </location>
</feature>
<feature type="domain" description="Fibronectin type-III" evidence="15">
    <location>
        <begin position="760"/>
        <end position="849"/>
    </location>
</feature>
<evidence type="ECO:0000256" key="6">
    <source>
        <dbReference type="ARBA" id="ARBA00022801"/>
    </source>
</evidence>
<dbReference type="EC" id="3.1.3.48" evidence="2"/>
<dbReference type="SMART" id="SM00194">
    <property type="entry name" value="PTPc"/>
    <property type="match status" value="1"/>
</dbReference>
<comment type="similarity">
    <text evidence="11">Belongs to the protein-tyrosine phosphatase family. Receptor class 3 subfamily.</text>
</comment>
<keyword evidence="7" id="KW-0904">Protein phosphatase</keyword>
<evidence type="ECO:0000256" key="1">
    <source>
        <dbReference type="ARBA" id="ARBA00004167"/>
    </source>
</evidence>
<name>A0AAD1WX08_PELCU</name>
<evidence type="ECO:0000259" key="13">
    <source>
        <dbReference type="PROSITE" id="PS50055"/>
    </source>
</evidence>
<dbReference type="SMART" id="SM00404">
    <property type="entry name" value="PTPc_motif"/>
    <property type="match status" value="1"/>
</dbReference>
<dbReference type="InterPro" id="IPR000242">
    <property type="entry name" value="PTP_cat"/>
</dbReference>
<evidence type="ECO:0000256" key="10">
    <source>
        <dbReference type="ARBA" id="ARBA00023180"/>
    </source>
</evidence>
<dbReference type="InterPro" id="IPR036116">
    <property type="entry name" value="FN3_sf"/>
</dbReference>
<keyword evidence="9 12" id="KW-0472">Membrane</keyword>
<dbReference type="SUPFAM" id="SSF49265">
    <property type="entry name" value="Fibronectin type III"/>
    <property type="match status" value="18"/>
</dbReference>
<dbReference type="PANTHER" id="PTHR46957:SF5">
    <property type="entry name" value="PROTEIN-TYROSINE-PHOSPHATASE"/>
    <property type="match status" value="1"/>
</dbReference>
<feature type="domain" description="Fibronectin type-III" evidence="15">
    <location>
        <begin position="1288"/>
        <end position="1377"/>
    </location>
</feature>
<evidence type="ECO:0000256" key="9">
    <source>
        <dbReference type="ARBA" id="ARBA00023136"/>
    </source>
</evidence>
<dbReference type="PROSITE" id="PS50055">
    <property type="entry name" value="TYR_PHOSPHATASE_PTP"/>
    <property type="match status" value="1"/>
</dbReference>
<dbReference type="PRINTS" id="PR00700">
    <property type="entry name" value="PRTYPHPHTASE"/>
</dbReference>
<feature type="domain" description="Fibronectin type-III" evidence="15">
    <location>
        <begin position="1203"/>
        <end position="1287"/>
    </location>
</feature>
<dbReference type="Pfam" id="PF00102">
    <property type="entry name" value="Y_phosphatase"/>
    <property type="match status" value="1"/>
</dbReference>
<feature type="domain" description="Fibronectin type-III" evidence="15">
    <location>
        <begin position="2436"/>
        <end position="2525"/>
    </location>
</feature>
<keyword evidence="3 12" id="KW-0812">Transmembrane</keyword>
<dbReference type="PANTHER" id="PTHR46957">
    <property type="entry name" value="CYTOKINE RECEPTOR"/>
    <property type="match status" value="1"/>
</dbReference>
<keyword evidence="10" id="KW-0325">Glycoprotein</keyword>
<proteinExistence type="inferred from homology"/>
<keyword evidence="5" id="KW-0677">Repeat</keyword>
<comment type="subcellular location">
    <subcellularLocation>
        <location evidence="1">Membrane</location>
        <topology evidence="1">Single-pass membrane protein</topology>
    </subcellularLocation>
</comment>
<feature type="domain" description="Fibronectin type-III" evidence="15">
    <location>
        <begin position="1734"/>
        <end position="1818"/>
    </location>
</feature>
<feature type="domain" description="Fibronectin type-III" evidence="15">
    <location>
        <begin position="1908"/>
        <end position="1997"/>
    </location>
</feature>
<evidence type="ECO:0000256" key="7">
    <source>
        <dbReference type="ARBA" id="ARBA00022912"/>
    </source>
</evidence>
<dbReference type="FunFam" id="2.60.40.10:FF:000369">
    <property type="entry name" value="Protein tyrosine phosphatase, receptor type B"/>
    <property type="match status" value="5"/>
</dbReference>
<gene>
    <name evidence="16" type="ORF">PECUL_23A030144</name>
</gene>
<sequence length="3191" mass="348650">MGGSGWGNRNWGINHNMSNLCAICGLGTIWYLWGWKCNFLLVGCFPDSALTSAEVPSVLCGLRRWLGSDMPHLCSIRVPSSDVSQCISSSNQSAITGLPEGFTLQNITDLNGNNVSSSDVSGGTTYNFCYGNSSESCCVNITTVPDLAQNITVNNKNTTNSLSVNWTIPAGKVDNYTVTLNGDVNKIITTNSTQVDFTDLLPGRNYSITIQTVSSNCSQSAAPVIEATYPTPPVSLNVTNIGTNYISLSWGEPVNMTNVTKSFNIIYSNSSSSWTVTVNTLNVTLQNLTSGTNYTITVVTDGVRQYQSSPVTSSIYTKPMPVKQLGTNGTTTVSVFLIWNQPDEYRSDYTYRVQIVSLSSVVINQTTSSNQLNVTDLTPGVTYTFTVFTRAADNVTESQSVSYTTCTVPGLAQNITVNNKNTTNSLSVNWTIPAEKVDNYTVILNGDVNRTITTNSTQVDFTDLLPGRNYSVTIQTISSNCSQSAAPVIEATYPAPPGFLNFTNIGTNTISLSWEEPVNMTNVTKTFKIIYSNSSSSWTMTVNTLNVTLQNLTSGTNYTITVVTLGAQQYQSSPVTSSIYTKPMPVKQLGNNETTNVSVFLIWNQPDEYRSDYTYRVQIENTSSVVINQTTASNQLNVTNLTPGVTYTFTVFTRAADNVTESQSVSYTTCTVPGLAQNITVNNKNTTNSLSVNWTIPAGKVDNYTVTLNGDVNRTITTNSTQVDFTDLLPGRNYSITIQTVSSNCSQSAAPVIEATYPTPPVSLNFTNIGTNTISLSWEEPVNMTNVTKSFNIIYSNSSSSWTVTVNTLYVTLQNLTSGTNYTITVVTVGSRQYQSSPVTSSIYTKPLPVKQLGNNGTTTLSVFLIWNQPDEYRSDYTYRVQIENTSSVVINQTASSNQLNVTNLTPGVTYTFAVFTRAADNVTESHSVSYTTCTVPGLVQNITVTNNNTTNSLSVNWTIPAGKVDNYTVTLNGDANRTITTNSTQVDFTDLLPGRNYSITIQTVSSNCSQSAAPVIEATYPTPPVSLSFTNIETNTISLSWGEPINMTNVTKTFNINYSNSSSSWTMTINTFNATLQNLTSGTNYTITVVTVGARQYQSSPVTSSIYTKPLPVKQLGNNGTTTVSVFLIWNQPDEYRSDYTYRVEIVSPSSVVINQTASSNQLNVTNLTPGVTYTFTVFTRAADNVTESQSVSYTTCTVPGLAQNITVTNNSTTNSLSVNWTIPAEKVDNYTVTLNGDVNRTITTNSTQVDFTDLLPGRNYSITIQTISSNCSQSAAPVIEATYPTPPGSLIFTNIGTNTISLSWGEPVNMTNVTKSFKITYSHSSSSLTVTVNTLNVTLQNLTSGTNYTITVVTVGAHQYQSSPVTSSIYTKPMKVKELRASNVNLNYVFLIWNQPDEYGSDYTYRVQIVSPSSVVINQTTASNQLNVTDLTPGVTYTFTVFTRAADNVTESQSVSYTTCTVPGLIGSQNITVNNNNTTNSLSVTWINAEGNVDNYTVVLSGDVNNANTTNSTQVDFTGLLPGREYSITIQTVSSNCIQIAAPVTEATYPTPPSSLNFTSIGTNNILLSWGEPVNMANISKTFNIIYSNSSSSWTVTVNTLNVTLQNLTSGTNYTITVVTVGARQYQSSPVTISAYTKPKTVKLLRDNAKTSSSVSLFWGQPDEYQAEYRYRILTTSASSAVINEIIVTNQTVNITNLTPGETYTFTVFTRAADNVTESDFVSYTTCTVPVLAQNITVNNKNTTNSLSVNWTIPAGKVDNYTVTLNGDVNRTITTNSTQVDFTDLLPGRNYSITIQTISSNCSQSAAPVIEATYPTPPDSLNTTNIGTNYISLSWGEPVNMINVAKSFNIIYSNSLSSWTVSVNTLSATLQNLTSGTNYTITVVTVGAWQYQSSSVTSSIYTKPMPVKQLGNNGTTTVSVFLIWNQPDEYRSDYTYRVQTASPLSVVINQTASSNQLNVTNLTPGVTYTFTVFTRAADNVTESQSVSYTTCTVPSLAQNITVTNNNTTNSLSVNWTIPAGNVDDYTVTLNGDVNRTITTNFTQVDFTNLLPGRNYSITIQTVSSNCSQSAAPVIEATYPTPPGSLSFTNIGTNALSLSWGEPVNMANVAKSFNIDYNNSSSSWTVTVNTLNATLQNLTSGTNYTITVVTVGARQYQSSPVTSSIYTKPMPVKQLRANTWTSTSVSLIWNQPDEYNSKYTYRIRAENALSLIMETIVTNHNFIITNLTTEGTYTFTIFTRAADNVTESDSVSYTICTSLGPVQNITVNNNNTTNSLSVNWTIPAGKVDNYTVTLNGDVNRTITTNSTQVDFTDLLPGRTYSITIQTVSSNCSQSAAPVIEATYPTPPDFINVINIETSKMSLSWAEPINMINISKTFNITYSNSSSSWIVSRNTLNVILEDLTSGTNYTISVVTVGVRQYQSSPVTSSIYTKPMPGKELQANNVTSDSVLLIWNQPDEYRSDYTYRVQIVSPSSVVINQTASSNQLNVTNLTPGVTYTFTVFTRAADNVTESQSVSYTTCTVPGLAQNITVNNKNTTNSLSVNWTIPAGKVDNYTVTLNGDVNRTITTNSTQVDFTDLLPGRNYSITIQTNLTSGTNYTITVVTVGSRQYQSSPVTSSIYTKPMPVKQLGDNGTTIVSVFLIWNKPDDYRSDYTYRVQIANTSTVINQTTASNQLNVTNLTPGVTYTFTVFTRAADKVTESESVLYATSTVVNWILTQPDEPPSSNQISFSFPEFENTNGPITSYAVIVTTGENVAGQVPSRGILNKTYDDFKNKKTNTYVSNIKETASRTLRSLKANSVTVKIGAGDKKYGYYNGPLEPSTSYWISVAGFTAIEYDNATGTILEDRSVATFSPFSNEIKTSVDSSQNTSQNSGAIAGAVVGSILGCAALSAAIFFLWKKRSNSGNMSRILKREEDSEIFTNEQSRNLSAEFKKLKLVGVEASTVTYENAAAHVNMPLPSLDVYVPILEDKFIIASNSTTNQDFADFWQLIFKKNINRIVMLSENDKVESKNYWSSNKTNTHGDIKVTAVSSTDLNEWTIRDIKVTNKKENKSRQLQQFQFTAWSGFNDEQTRKSFTSFVQEVRKRRKQTPVATPTLVHCSSGRTGVFIVLDQIIQQIEEGKTVDLYNTVYDMHTHRPHMVKTEEQYIFLHQCVLDLSKTENVNLNVYNEIDDPLYEVADKPGYKERQSS</sequence>
<dbReference type="EMBL" id="OW240923">
    <property type="protein sequence ID" value="CAH2325712.1"/>
    <property type="molecule type" value="Genomic_DNA"/>
</dbReference>
<dbReference type="GO" id="GO:0032502">
    <property type="term" value="P:developmental process"/>
    <property type="evidence" value="ECO:0007669"/>
    <property type="project" value="UniProtKB-ARBA"/>
</dbReference>
<keyword evidence="16" id="KW-0675">Receptor</keyword>
<dbReference type="Pfam" id="PF00041">
    <property type="entry name" value="fn3"/>
    <property type="match status" value="26"/>
</dbReference>
<feature type="domain" description="Fibronectin type-III" evidence="15">
    <location>
        <begin position="586"/>
        <end position="674"/>
    </location>
</feature>